<comment type="function">
    <text evidence="11">Transcription factor involved in specification of neuronal cell types and which is required for inner ear and hypothalamus development. Binds to the 5'-CAAGTG-3' core sequence.</text>
</comment>
<dbReference type="FunFam" id="1.10.10.60:FF:000053">
    <property type="entry name" value="H6 family homeobox 2"/>
    <property type="match status" value="1"/>
</dbReference>
<feature type="compositionally biased region" description="Basic residues" evidence="14">
    <location>
        <begin position="111"/>
        <end position="121"/>
    </location>
</feature>
<dbReference type="SUPFAM" id="SSF46689">
    <property type="entry name" value="Homeodomain-like"/>
    <property type="match status" value="1"/>
</dbReference>
<dbReference type="CDD" id="cd00086">
    <property type="entry name" value="homeodomain"/>
    <property type="match status" value="1"/>
</dbReference>
<dbReference type="PROSITE" id="PS50071">
    <property type="entry name" value="HOMEOBOX_2"/>
    <property type="match status" value="1"/>
</dbReference>
<evidence type="ECO:0000256" key="6">
    <source>
        <dbReference type="ARBA" id="ARBA00023125"/>
    </source>
</evidence>
<keyword evidence="6 12" id="KW-0238">DNA-binding</keyword>
<evidence type="ECO:0000256" key="10">
    <source>
        <dbReference type="ARBA" id="ARBA00038165"/>
    </source>
</evidence>
<evidence type="ECO:0000256" key="7">
    <source>
        <dbReference type="ARBA" id="ARBA00023155"/>
    </source>
</evidence>
<evidence type="ECO:0000256" key="12">
    <source>
        <dbReference type="PROSITE-ProRule" id="PRU00108"/>
    </source>
</evidence>
<evidence type="ECO:0000256" key="14">
    <source>
        <dbReference type="SAM" id="MobiDB-lite"/>
    </source>
</evidence>
<dbReference type="Proteomes" id="UP001591681">
    <property type="component" value="Unassembled WGS sequence"/>
</dbReference>
<dbReference type="EMBL" id="JBHFQA010000006">
    <property type="protein sequence ID" value="KAL2097419.1"/>
    <property type="molecule type" value="Genomic_DNA"/>
</dbReference>
<keyword evidence="8" id="KW-0804">Transcription</keyword>
<keyword evidence="7 12" id="KW-0371">Homeobox</keyword>
<name>A0ABD1KE78_9TELE</name>
<dbReference type="PANTHER" id="PTHR46110">
    <property type="entry name" value="HOMEOBOX PROTEIN HMX"/>
    <property type="match status" value="1"/>
</dbReference>
<sequence length="247" mass="27723">MNKEDAPCCRPSSLKFTIDHILNLNSVGAKFDSCHSKVQSVPVCGNDFGPRILDREEDFRSTGFNETGETCTEEHATTTAIEKDMDALKSLDSRCDNADSGDDGSSVQHKGNSKKNKVMAKKKTRTIFSKRQIFQLESTFDMKRYLSSAERSCLANSLQLTETQVKIWFQNRRNKLKRQISTELEGPNVDFSDAGKTVSLPTFYKDNHILGRCLLPMPLPIMYPGGSTPYLCFSNATKYFSIFDGDV</sequence>
<evidence type="ECO:0000313" key="16">
    <source>
        <dbReference type="EMBL" id="KAL2097419.1"/>
    </source>
</evidence>
<dbReference type="Pfam" id="PF00046">
    <property type="entry name" value="Homeodomain"/>
    <property type="match status" value="1"/>
</dbReference>
<evidence type="ECO:0000256" key="13">
    <source>
        <dbReference type="RuleBase" id="RU000682"/>
    </source>
</evidence>
<evidence type="ECO:0000256" key="5">
    <source>
        <dbReference type="ARBA" id="ARBA00023015"/>
    </source>
</evidence>
<dbReference type="PROSITE" id="PS00027">
    <property type="entry name" value="HOMEOBOX_1"/>
    <property type="match status" value="1"/>
</dbReference>
<feature type="region of interest" description="Disordered" evidence="14">
    <location>
        <begin position="98"/>
        <end position="121"/>
    </location>
</feature>
<evidence type="ECO:0000256" key="11">
    <source>
        <dbReference type="ARBA" id="ARBA00053510"/>
    </source>
</evidence>
<dbReference type="SMART" id="SM00389">
    <property type="entry name" value="HOX"/>
    <property type="match status" value="1"/>
</dbReference>
<dbReference type="InterPro" id="IPR001356">
    <property type="entry name" value="HD"/>
</dbReference>
<comment type="subcellular location">
    <subcellularLocation>
        <location evidence="1 12 13">Nucleus</location>
    </subcellularLocation>
</comment>
<keyword evidence="3" id="KW-0221">Differentiation</keyword>
<keyword evidence="17" id="KW-1185">Reference proteome</keyword>
<evidence type="ECO:0000256" key="4">
    <source>
        <dbReference type="ARBA" id="ARBA00022902"/>
    </source>
</evidence>
<keyword evidence="9 12" id="KW-0539">Nucleus</keyword>
<comment type="caution">
    <text evidence="16">The sequence shown here is derived from an EMBL/GenBank/DDBJ whole genome shotgun (WGS) entry which is preliminary data.</text>
</comment>
<dbReference type="InterPro" id="IPR051300">
    <property type="entry name" value="HMX_Homeobox_TF"/>
</dbReference>
<gene>
    <name evidence="16" type="ORF">ACEWY4_006626</name>
</gene>
<feature type="DNA-binding region" description="Homeobox" evidence="12">
    <location>
        <begin position="121"/>
        <end position="180"/>
    </location>
</feature>
<evidence type="ECO:0000256" key="1">
    <source>
        <dbReference type="ARBA" id="ARBA00004123"/>
    </source>
</evidence>
<evidence type="ECO:0000313" key="17">
    <source>
        <dbReference type="Proteomes" id="UP001591681"/>
    </source>
</evidence>
<keyword evidence="5" id="KW-0805">Transcription regulation</keyword>
<dbReference type="GO" id="GO:0003677">
    <property type="term" value="F:DNA binding"/>
    <property type="evidence" value="ECO:0007669"/>
    <property type="project" value="UniProtKB-UniRule"/>
</dbReference>
<keyword evidence="4" id="KW-0524">Neurogenesis</keyword>
<dbReference type="InterPro" id="IPR020479">
    <property type="entry name" value="HD_metazoa"/>
</dbReference>
<dbReference type="PRINTS" id="PR00024">
    <property type="entry name" value="HOMEOBOX"/>
</dbReference>
<dbReference type="Gene3D" id="1.10.10.60">
    <property type="entry name" value="Homeodomain-like"/>
    <property type="match status" value="1"/>
</dbReference>
<dbReference type="InterPro" id="IPR009057">
    <property type="entry name" value="Homeodomain-like_sf"/>
</dbReference>
<comment type="similarity">
    <text evidence="10">Belongs to the HMX homeobox family.</text>
</comment>
<dbReference type="InterPro" id="IPR017970">
    <property type="entry name" value="Homeobox_CS"/>
</dbReference>
<proteinExistence type="inferred from homology"/>
<keyword evidence="2" id="KW-0217">Developmental protein</keyword>
<dbReference type="AlphaFoldDB" id="A0ABD1KE78"/>
<dbReference type="PANTHER" id="PTHR46110:SF5">
    <property type="entry name" value="SENSORY ORGAN HOMEOBOX"/>
    <property type="match status" value="1"/>
</dbReference>
<evidence type="ECO:0000256" key="3">
    <source>
        <dbReference type="ARBA" id="ARBA00022782"/>
    </source>
</evidence>
<protein>
    <recommendedName>
        <fullName evidence="15">Homeobox domain-containing protein</fullName>
    </recommendedName>
</protein>
<organism evidence="16 17">
    <name type="scientific">Coilia grayii</name>
    <name type="common">Gray's grenadier anchovy</name>
    <dbReference type="NCBI Taxonomy" id="363190"/>
    <lineage>
        <taxon>Eukaryota</taxon>
        <taxon>Metazoa</taxon>
        <taxon>Chordata</taxon>
        <taxon>Craniata</taxon>
        <taxon>Vertebrata</taxon>
        <taxon>Euteleostomi</taxon>
        <taxon>Actinopterygii</taxon>
        <taxon>Neopterygii</taxon>
        <taxon>Teleostei</taxon>
        <taxon>Clupei</taxon>
        <taxon>Clupeiformes</taxon>
        <taxon>Clupeoidei</taxon>
        <taxon>Engraulidae</taxon>
        <taxon>Coilinae</taxon>
        <taxon>Coilia</taxon>
    </lineage>
</organism>
<dbReference type="GO" id="GO:0030154">
    <property type="term" value="P:cell differentiation"/>
    <property type="evidence" value="ECO:0007669"/>
    <property type="project" value="UniProtKB-KW"/>
</dbReference>
<evidence type="ECO:0000256" key="2">
    <source>
        <dbReference type="ARBA" id="ARBA00022473"/>
    </source>
</evidence>
<dbReference type="GO" id="GO:0005634">
    <property type="term" value="C:nucleus"/>
    <property type="evidence" value="ECO:0007669"/>
    <property type="project" value="UniProtKB-SubCell"/>
</dbReference>
<feature type="domain" description="Homeobox" evidence="15">
    <location>
        <begin position="119"/>
        <end position="179"/>
    </location>
</feature>
<reference evidence="16 17" key="1">
    <citation type="submission" date="2024-09" db="EMBL/GenBank/DDBJ databases">
        <title>A chromosome-level genome assembly of Gray's grenadier anchovy, Coilia grayii.</title>
        <authorList>
            <person name="Fu Z."/>
        </authorList>
    </citation>
    <scope>NUCLEOTIDE SEQUENCE [LARGE SCALE GENOMIC DNA]</scope>
    <source>
        <strain evidence="16">G4</strain>
        <tissue evidence="16">Muscle</tissue>
    </source>
</reference>
<evidence type="ECO:0000256" key="8">
    <source>
        <dbReference type="ARBA" id="ARBA00023163"/>
    </source>
</evidence>
<dbReference type="GO" id="GO:0007399">
    <property type="term" value="P:nervous system development"/>
    <property type="evidence" value="ECO:0007669"/>
    <property type="project" value="UniProtKB-KW"/>
</dbReference>
<evidence type="ECO:0000256" key="9">
    <source>
        <dbReference type="ARBA" id="ARBA00023242"/>
    </source>
</evidence>
<evidence type="ECO:0000259" key="15">
    <source>
        <dbReference type="PROSITE" id="PS50071"/>
    </source>
</evidence>
<accession>A0ABD1KE78</accession>